<feature type="transmembrane region" description="Helical" evidence="7">
    <location>
        <begin position="107"/>
        <end position="131"/>
    </location>
</feature>
<comment type="subcellular location">
    <subcellularLocation>
        <location evidence="1">Membrane</location>
        <topology evidence="1">Multi-pass membrane protein</topology>
    </subcellularLocation>
</comment>
<dbReference type="GO" id="GO:0016020">
    <property type="term" value="C:membrane"/>
    <property type="evidence" value="ECO:0007669"/>
    <property type="project" value="UniProtKB-SubCell"/>
</dbReference>
<evidence type="ECO:0000313" key="9">
    <source>
        <dbReference type="EMBL" id="QTA79304.1"/>
    </source>
</evidence>
<dbReference type="EMBL" id="CP061799">
    <property type="protein sequence ID" value="QTA79304.1"/>
    <property type="molecule type" value="Genomic_DNA"/>
</dbReference>
<evidence type="ECO:0000256" key="6">
    <source>
        <dbReference type="ARBA" id="ARBA00023136"/>
    </source>
</evidence>
<comment type="similarity">
    <text evidence="2">Belongs to the peptidase S54 family.</text>
</comment>
<keyword evidence="6 7" id="KW-0472">Membrane</keyword>
<feature type="transmembrane region" description="Helical" evidence="7">
    <location>
        <begin position="252"/>
        <end position="274"/>
    </location>
</feature>
<evidence type="ECO:0000256" key="2">
    <source>
        <dbReference type="ARBA" id="ARBA00009045"/>
    </source>
</evidence>
<dbReference type="PANTHER" id="PTHR43731">
    <property type="entry name" value="RHOMBOID PROTEASE"/>
    <property type="match status" value="1"/>
</dbReference>
<dbReference type="SUPFAM" id="SSF144091">
    <property type="entry name" value="Rhomboid-like"/>
    <property type="match status" value="1"/>
</dbReference>
<dbReference type="InterPro" id="IPR050925">
    <property type="entry name" value="Rhomboid_protease_S54"/>
</dbReference>
<evidence type="ECO:0000259" key="8">
    <source>
        <dbReference type="Pfam" id="PF01694"/>
    </source>
</evidence>
<keyword evidence="4" id="KW-0378">Hydrolase</keyword>
<dbReference type="InterPro" id="IPR022764">
    <property type="entry name" value="Peptidase_S54_rhomboid_dom"/>
</dbReference>
<dbReference type="GO" id="GO:0006508">
    <property type="term" value="P:proteolysis"/>
    <property type="evidence" value="ECO:0007669"/>
    <property type="project" value="UniProtKB-KW"/>
</dbReference>
<dbReference type="Gene3D" id="1.20.1540.10">
    <property type="entry name" value="Rhomboid-like"/>
    <property type="match status" value="1"/>
</dbReference>
<accession>A0A975GFL5</accession>
<evidence type="ECO:0000256" key="4">
    <source>
        <dbReference type="ARBA" id="ARBA00022801"/>
    </source>
</evidence>
<feature type="domain" description="Peptidase S54 rhomboid" evidence="8">
    <location>
        <begin position="107"/>
        <end position="239"/>
    </location>
</feature>
<keyword evidence="5 7" id="KW-1133">Transmembrane helix</keyword>
<dbReference type="AlphaFoldDB" id="A0A975GFL5"/>
<dbReference type="KEGG" id="dli:dnl_15620"/>
<keyword evidence="10" id="KW-1185">Reference proteome</keyword>
<proteinExistence type="inferred from homology"/>
<evidence type="ECO:0000256" key="1">
    <source>
        <dbReference type="ARBA" id="ARBA00004141"/>
    </source>
</evidence>
<feature type="transmembrane region" description="Helical" evidence="7">
    <location>
        <begin position="143"/>
        <end position="163"/>
    </location>
</feature>
<reference evidence="9" key="1">
    <citation type="journal article" date="2021" name="Microb. Physiol.">
        <title>Proteogenomic Insights into the Physiology of Marine, Sulfate-Reducing, Filamentous Desulfonema limicola and Desulfonema magnum.</title>
        <authorList>
            <person name="Schnaars V."/>
            <person name="Wohlbrand L."/>
            <person name="Scheve S."/>
            <person name="Hinrichs C."/>
            <person name="Reinhardt R."/>
            <person name="Rabus R."/>
        </authorList>
    </citation>
    <scope>NUCLEOTIDE SEQUENCE</scope>
    <source>
        <strain evidence="9">5ac10</strain>
    </source>
</reference>
<dbReference type="Pfam" id="PF01694">
    <property type="entry name" value="Rhomboid"/>
    <property type="match status" value="1"/>
</dbReference>
<feature type="transmembrane region" description="Helical" evidence="7">
    <location>
        <begin position="169"/>
        <end position="187"/>
    </location>
</feature>
<sequence>MTSAQKGSILCPNCRKLINKDESICPFCGIGNPNSGLKNNILIQGFSSGEYLINTIIYISAGLYILSLMFYPPHIGLSNPFNAFSPDNYSLLLLGATGTIPIGELSYWWTLVSASYLHGSLLHIIFNMLAFRQIGNLVINLYGINRMIIIWFFAGITGFMVSYLAGVRFTIGASAAICGMIGAALYYGKSRGGVFGQAVYKQVSAWVMGIFLIGLMPGINNWGHGGGIAAGILLGFVFKYQEQRRDHFFDKALAGICIFITAVILIWCVGLGLVSRISG</sequence>
<feature type="transmembrane region" description="Helical" evidence="7">
    <location>
        <begin position="222"/>
        <end position="240"/>
    </location>
</feature>
<evidence type="ECO:0000256" key="7">
    <source>
        <dbReference type="SAM" id="Phobius"/>
    </source>
</evidence>
<gene>
    <name evidence="9" type="ORF">dnl_15620</name>
</gene>
<feature type="transmembrane region" description="Helical" evidence="7">
    <location>
        <begin position="199"/>
        <end position="216"/>
    </location>
</feature>
<dbReference type="RefSeq" id="WP_207691070.1">
    <property type="nucleotide sequence ID" value="NZ_CP061799.1"/>
</dbReference>
<dbReference type="PANTHER" id="PTHR43731:SF14">
    <property type="entry name" value="PRESENILIN-ASSOCIATED RHOMBOID-LIKE PROTEIN, MITOCHONDRIAL"/>
    <property type="match status" value="1"/>
</dbReference>
<evidence type="ECO:0000256" key="5">
    <source>
        <dbReference type="ARBA" id="ARBA00022989"/>
    </source>
</evidence>
<keyword evidence="3 7" id="KW-0812">Transmembrane</keyword>
<evidence type="ECO:0000313" key="10">
    <source>
        <dbReference type="Proteomes" id="UP000663720"/>
    </source>
</evidence>
<dbReference type="InterPro" id="IPR035952">
    <property type="entry name" value="Rhomboid-like_sf"/>
</dbReference>
<keyword evidence="9" id="KW-0645">Protease</keyword>
<organism evidence="9 10">
    <name type="scientific">Desulfonema limicola</name>
    <dbReference type="NCBI Taxonomy" id="45656"/>
    <lineage>
        <taxon>Bacteria</taxon>
        <taxon>Pseudomonadati</taxon>
        <taxon>Thermodesulfobacteriota</taxon>
        <taxon>Desulfobacteria</taxon>
        <taxon>Desulfobacterales</taxon>
        <taxon>Desulfococcaceae</taxon>
        <taxon>Desulfonema</taxon>
    </lineage>
</organism>
<evidence type="ECO:0000256" key="3">
    <source>
        <dbReference type="ARBA" id="ARBA00022692"/>
    </source>
</evidence>
<feature type="transmembrane region" description="Helical" evidence="7">
    <location>
        <begin position="51"/>
        <end position="71"/>
    </location>
</feature>
<dbReference type="GO" id="GO:0004252">
    <property type="term" value="F:serine-type endopeptidase activity"/>
    <property type="evidence" value="ECO:0007669"/>
    <property type="project" value="InterPro"/>
</dbReference>
<dbReference type="Proteomes" id="UP000663720">
    <property type="component" value="Chromosome"/>
</dbReference>
<name>A0A975GFL5_9BACT</name>
<protein>
    <submittedName>
        <fullName evidence="9">Rhomboid family intramembrane serine protease</fullName>
    </submittedName>
</protein>